<evidence type="ECO:0000313" key="3">
    <source>
        <dbReference type="Proteomes" id="UP000001075"/>
    </source>
</evidence>
<sequence>MAAEVENPEDETSPSVSSCSDVAPLWRLSCAEDLTVLSYSCGIRQGPLDNILIINEGWCKEKANRAIYFPSLVTNNSRESLTKGSESRS</sequence>
<dbReference type="Proteomes" id="UP000001075">
    <property type="component" value="Unassembled WGS sequence"/>
</dbReference>
<dbReference type="AlphaFoldDB" id="G3I824"/>
<name>G3I824_CRIGR</name>
<evidence type="ECO:0000256" key="1">
    <source>
        <dbReference type="SAM" id="MobiDB-lite"/>
    </source>
</evidence>
<protein>
    <submittedName>
        <fullName evidence="2">Uncharacterized protein</fullName>
    </submittedName>
</protein>
<evidence type="ECO:0000313" key="2">
    <source>
        <dbReference type="EMBL" id="EGV99376.1"/>
    </source>
</evidence>
<organism evidence="2 3">
    <name type="scientific">Cricetulus griseus</name>
    <name type="common">Chinese hamster</name>
    <name type="synonym">Cricetulus barabensis griseus</name>
    <dbReference type="NCBI Taxonomy" id="10029"/>
    <lineage>
        <taxon>Eukaryota</taxon>
        <taxon>Metazoa</taxon>
        <taxon>Chordata</taxon>
        <taxon>Craniata</taxon>
        <taxon>Vertebrata</taxon>
        <taxon>Euteleostomi</taxon>
        <taxon>Mammalia</taxon>
        <taxon>Eutheria</taxon>
        <taxon>Euarchontoglires</taxon>
        <taxon>Glires</taxon>
        <taxon>Rodentia</taxon>
        <taxon>Myomorpha</taxon>
        <taxon>Muroidea</taxon>
        <taxon>Cricetidae</taxon>
        <taxon>Cricetinae</taxon>
        <taxon>Cricetulus</taxon>
    </lineage>
</organism>
<dbReference type="InParanoid" id="G3I824"/>
<feature type="compositionally biased region" description="Acidic residues" evidence="1">
    <location>
        <begin position="1"/>
        <end position="12"/>
    </location>
</feature>
<dbReference type="EMBL" id="JH001479">
    <property type="protein sequence ID" value="EGV99376.1"/>
    <property type="molecule type" value="Genomic_DNA"/>
</dbReference>
<feature type="region of interest" description="Disordered" evidence="1">
    <location>
        <begin position="1"/>
        <end position="20"/>
    </location>
</feature>
<accession>G3I824</accession>
<proteinExistence type="predicted"/>
<gene>
    <name evidence="2" type="ORF">I79_019681</name>
</gene>
<reference evidence="3" key="1">
    <citation type="journal article" date="2011" name="Nat. Biotechnol.">
        <title>The genomic sequence of the Chinese hamster ovary (CHO)-K1 cell line.</title>
        <authorList>
            <person name="Xu X."/>
            <person name="Nagarajan H."/>
            <person name="Lewis N.E."/>
            <person name="Pan S."/>
            <person name="Cai Z."/>
            <person name="Liu X."/>
            <person name="Chen W."/>
            <person name="Xie M."/>
            <person name="Wang W."/>
            <person name="Hammond S."/>
            <person name="Andersen M.R."/>
            <person name="Neff N."/>
            <person name="Passarelli B."/>
            <person name="Koh W."/>
            <person name="Fan H.C."/>
            <person name="Wang J."/>
            <person name="Gui Y."/>
            <person name="Lee K.H."/>
            <person name="Betenbaugh M.J."/>
            <person name="Quake S.R."/>
            <person name="Famili I."/>
            <person name="Palsson B.O."/>
            <person name="Wang J."/>
        </authorList>
    </citation>
    <scope>NUCLEOTIDE SEQUENCE [LARGE SCALE GENOMIC DNA]</scope>
    <source>
        <strain evidence="3">CHO K1 cell line</strain>
    </source>
</reference>